<dbReference type="SUPFAM" id="SSF55060">
    <property type="entry name" value="GHMP Kinase, C-terminal domain"/>
    <property type="match status" value="1"/>
</dbReference>
<dbReference type="SMR" id="A0AAE9CVJ3"/>
<dbReference type="AlphaFoldDB" id="A0AAE9CVJ3"/>
<dbReference type="OMA" id="MEEDSIW"/>
<evidence type="ECO:0000313" key="4">
    <source>
        <dbReference type="EMBL" id="ULT83350.1"/>
    </source>
</evidence>
<name>A0AAE9CVJ3_CAEBR</name>
<accession>A0AAE9CVJ3</accession>
<dbReference type="KEGG" id="cbr:CBG_16879"/>
<evidence type="ECO:0000313" key="5">
    <source>
        <dbReference type="Proteomes" id="UP000827892"/>
    </source>
</evidence>
<dbReference type="InterPro" id="IPR015192">
    <property type="entry name" value="Xol-1_N"/>
</dbReference>
<gene>
    <name evidence="4" type="ORF">L3Y34_012532</name>
</gene>
<feature type="domain" description="Switch protein XOL-1 GHMP-like" evidence="3">
    <location>
        <begin position="213"/>
        <end position="350"/>
    </location>
</feature>
<organism evidence="4 5">
    <name type="scientific">Caenorhabditis briggsae</name>
    <dbReference type="NCBI Taxonomy" id="6238"/>
    <lineage>
        <taxon>Eukaryota</taxon>
        <taxon>Metazoa</taxon>
        <taxon>Ecdysozoa</taxon>
        <taxon>Nematoda</taxon>
        <taxon>Chromadorea</taxon>
        <taxon>Rhabditida</taxon>
        <taxon>Rhabditina</taxon>
        <taxon>Rhabditomorpha</taxon>
        <taxon>Rhabditoidea</taxon>
        <taxon>Rhabditidae</taxon>
        <taxon>Peloderinae</taxon>
        <taxon>Caenorhabditis</taxon>
    </lineage>
</organism>
<dbReference type="InterPro" id="IPR015193">
    <property type="entry name" value="Xol-1_GHMP-like"/>
</dbReference>
<evidence type="ECO:0000259" key="2">
    <source>
        <dbReference type="Pfam" id="PF09108"/>
    </source>
</evidence>
<evidence type="ECO:0000259" key="3">
    <source>
        <dbReference type="Pfam" id="PF09109"/>
    </source>
</evidence>
<feature type="region of interest" description="Disordered" evidence="1">
    <location>
        <begin position="390"/>
        <end position="426"/>
    </location>
</feature>
<proteinExistence type="predicted"/>
<dbReference type="Gene3D" id="3.30.230.10">
    <property type="match status" value="1"/>
</dbReference>
<dbReference type="InterPro" id="IPR014721">
    <property type="entry name" value="Ribsml_uS5_D2-typ_fold_subgr"/>
</dbReference>
<evidence type="ECO:0000256" key="1">
    <source>
        <dbReference type="SAM" id="MobiDB-lite"/>
    </source>
</evidence>
<dbReference type="InterPro" id="IPR036554">
    <property type="entry name" value="GHMP_kinase_C_sf"/>
</dbReference>
<dbReference type="SUPFAM" id="SSF54211">
    <property type="entry name" value="Ribosomal protein S5 domain 2-like"/>
    <property type="match status" value="1"/>
</dbReference>
<dbReference type="Pfam" id="PF09108">
    <property type="entry name" value="Xol-1_N"/>
    <property type="match status" value="1"/>
</dbReference>
<feature type="compositionally biased region" description="Basic and acidic residues" evidence="1">
    <location>
        <begin position="405"/>
        <end position="415"/>
    </location>
</feature>
<dbReference type="EMBL" id="CP090896">
    <property type="protein sequence ID" value="ULT83350.1"/>
    <property type="molecule type" value="Genomic_DNA"/>
</dbReference>
<dbReference type="Pfam" id="PF09109">
    <property type="entry name" value="Xol-1_GHMP-like"/>
    <property type="match status" value="1"/>
</dbReference>
<dbReference type="Gene3D" id="3.30.70.1000">
    <property type="entry name" value="Switch protein XOL-1, GHMP-like"/>
    <property type="match status" value="1"/>
</dbReference>
<reference evidence="4 5" key="1">
    <citation type="submission" date="2022-05" db="EMBL/GenBank/DDBJ databases">
        <title>Chromosome-level reference genomes for two strains of Caenorhabditis briggsae: an improved platform for comparative genomics.</title>
        <authorList>
            <person name="Stevens L."/>
            <person name="Andersen E.C."/>
        </authorList>
    </citation>
    <scope>NUCLEOTIDE SEQUENCE [LARGE SCALE GENOMIC DNA]</scope>
    <source>
        <strain evidence="4">QX1410_ONT</strain>
        <tissue evidence="4">Whole-organism</tissue>
    </source>
</reference>
<dbReference type="Proteomes" id="UP000827892">
    <property type="component" value="Chromosome X"/>
</dbReference>
<sequence length="426" mass="48752">MDKTNFPPPINHDFHVHKSSSLPIEEDVGDNAPGPKIVGIAPHVVDKMGSLIMAVNKYCKATTRVESPSKPRSAEEHIIEMADSFHGDIRRGLIRNLLRDLELTRVYRIQITGEHDYNGRISQTAVLVAIWRSLKSFEHPYDRTFGEDCIWSNAETFYAMVKDYNFESAAKLSVLGATIFDNELKYFYDEKMDEDIQNPKGFRTLSSVGMLAEYDFVFVSTNLHTPKYTPELFWDKENPKARFERVKENVHYPDDNFAHQMVYFSDRRVASTSIPPSPIVKLTHQGLHAVNRNESDLIGFEIQQGGFLVVLKKGVFLADHTWMIQIASKLVENDESNSLEEIYFHLLEPGKRSEEWKPNLLKYMDENHHATVSLKKKTVQFAEPIFFGLTSEEEPKNKPPSHNPKPRDPADRSLSNDDTFDTASTS</sequence>
<protein>
    <submittedName>
        <fullName evidence="4">Uncharacterized protein</fullName>
    </submittedName>
</protein>
<dbReference type="InterPro" id="IPR020568">
    <property type="entry name" value="Ribosomal_Su5_D2-typ_SF"/>
</dbReference>
<feature type="domain" description="Switch protein XOL-1 N-terminal" evidence="2">
    <location>
        <begin position="36"/>
        <end position="139"/>
    </location>
</feature>